<dbReference type="EC" id="2.7.7.65" evidence="1"/>
<dbReference type="GO" id="GO:1902201">
    <property type="term" value="P:negative regulation of bacterial-type flagellum-dependent cell motility"/>
    <property type="evidence" value="ECO:0007669"/>
    <property type="project" value="TreeGrafter"/>
</dbReference>
<name>A0AAU7F4H7_9NEIS</name>
<dbReference type="PROSITE" id="PS50887">
    <property type="entry name" value="GGDEF"/>
    <property type="match status" value="1"/>
</dbReference>
<dbReference type="GO" id="GO:0052621">
    <property type="term" value="F:diguanylate cyclase activity"/>
    <property type="evidence" value="ECO:0007669"/>
    <property type="project" value="UniProtKB-EC"/>
</dbReference>
<dbReference type="Gene3D" id="3.30.70.270">
    <property type="match status" value="1"/>
</dbReference>
<accession>A0AAU7F4H7</accession>
<dbReference type="EMBL" id="CP157355">
    <property type="protein sequence ID" value="XBL99431.1"/>
    <property type="molecule type" value="Genomic_DNA"/>
</dbReference>
<gene>
    <name evidence="4" type="ORF">ABHF33_10145</name>
</gene>
<dbReference type="RefSeq" id="WP_348943857.1">
    <property type="nucleotide sequence ID" value="NZ_CP157355.1"/>
</dbReference>
<feature type="domain" description="GGDEF" evidence="3">
    <location>
        <begin position="43"/>
        <end position="177"/>
    </location>
</feature>
<dbReference type="InterPro" id="IPR029787">
    <property type="entry name" value="Nucleotide_cyclase"/>
</dbReference>
<comment type="catalytic activity">
    <reaction evidence="2">
        <text>2 GTP = 3',3'-c-di-GMP + 2 diphosphate</text>
        <dbReference type="Rhea" id="RHEA:24898"/>
        <dbReference type="ChEBI" id="CHEBI:33019"/>
        <dbReference type="ChEBI" id="CHEBI:37565"/>
        <dbReference type="ChEBI" id="CHEBI:58805"/>
        <dbReference type="EC" id="2.7.7.65"/>
    </reaction>
</comment>
<dbReference type="Pfam" id="PF00990">
    <property type="entry name" value="GGDEF"/>
    <property type="match status" value="1"/>
</dbReference>
<dbReference type="GO" id="GO:0005886">
    <property type="term" value="C:plasma membrane"/>
    <property type="evidence" value="ECO:0007669"/>
    <property type="project" value="TreeGrafter"/>
</dbReference>
<dbReference type="AlphaFoldDB" id="A0AAU7F4H7"/>
<dbReference type="SUPFAM" id="SSF55073">
    <property type="entry name" value="Nucleotide cyclase"/>
    <property type="match status" value="1"/>
</dbReference>
<evidence type="ECO:0000313" key="4">
    <source>
        <dbReference type="EMBL" id="XBL99431.1"/>
    </source>
</evidence>
<evidence type="ECO:0000259" key="3">
    <source>
        <dbReference type="PROSITE" id="PS50887"/>
    </source>
</evidence>
<evidence type="ECO:0000256" key="1">
    <source>
        <dbReference type="ARBA" id="ARBA00012528"/>
    </source>
</evidence>
<dbReference type="CDD" id="cd01949">
    <property type="entry name" value="GGDEF"/>
    <property type="match status" value="1"/>
</dbReference>
<dbReference type="PANTHER" id="PTHR45138">
    <property type="entry name" value="REGULATORY COMPONENTS OF SENSORY TRANSDUCTION SYSTEM"/>
    <property type="match status" value="1"/>
</dbReference>
<reference evidence="4" key="1">
    <citation type="submission" date="2024-05" db="EMBL/GenBank/DDBJ databases">
        <authorList>
            <person name="Yang L."/>
            <person name="Pan L."/>
        </authorList>
    </citation>
    <scope>NUCLEOTIDE SEQUENCE</scope>
    <source>
        <strain evidence="4">FCG-7</strain>
    </source>
</reference>
<dbReference type="InterPro" id="IPR043128">
    <property type="entry name" value="Rev_trsase/Diguanyl_cyclase"/>
</dbReference>
<protein>
    <recommendedName>
        <fullName evidence="1">diguanylate cyclase</fullName>
        <ecNumber evidence="1">2.7.7.65</ecNumber>
    </recommendedName>
</protein>
<dbReference type="PANTHER" id="PTHR45138:SF9">
    <property type="entry name" value="DIGUANYLATE CYCLASE DGCM-RELATED"/>
    <property type="match status" value="1"/>
</dbReference>
<evidence type="ECO:0000256" key="2">
    <source>
        <dbReference type="ARBA" id="ARBA00034247"/>
    </source>
</evidence>
<dbReference type="InterPro" id="IPR000160">
    <property type="entry name" value="GGDEF_dom"/>
</dbReference>
<proteinExistence type="predicted"/>
<keyword evidence="4" id="KW-0808">Transferase</keyword>
<dbReference type="SMART" id="SM00267">
    <property type="entry name" value="GGDEF"/>
    <property type="match status" value="1"/>
</dbReference>
<dbReference type="GO" id="GO:0043709">
    <property type="term" value="P:cell adhesion involved in single-species biofilm formation"/>
    <property type="evidence" value="ECO:0007669"/>
    <property type="project" value="TreeGrafter"/>
</dbReference>
<organism evidence="4">
    <name type="scientific">Chitinibacter mangrovi</name>
    <dbReference type="NCBI Taxonomy" id="3153927"/>
    <lineage>
        <taxon>Bacteria</taxon>
        <taxon>Pseudomonadati</taxon>
        <taxon>Pseudomonadota</taxon>
        <taxon>Betaproteobacteria</taxon>
        <taxon>Neisseriales</taxon>
        <taxon>Chitinibacteraceae</taxon>
        <taxon>Chitinibacter</taxon>
    </lineage>
</organism>
<sequence length="182" mass="19948">MRRETEDAMEKLAKLDGLTGIANRRTFDEALNMACREAVRNNSGLTLAMLDVDFFKQFNDHYGHSAGDEALRAVACAIAESARRPYDVAARYGGEEFALLLPGCLDAANLLERLRLSVLDLAIPHAHSTVQSVISVSIGALCLTGEECQPDSLLRKADELLYAAKHAGRNRVMWLSATERAN</sequence>
<dbReference type="FunFam" id="3.30.70.270:FF:000001">
    <property type="entry name" value="Diguanylate cyclase domain protein"/>
    <property type="match status" value="1"/>
</dbReference>
<dbReference type="InterPro" id="IPR050469">
    <property type="entry name" value="Diguanylate_Cyclase"/>
</dbReference>
<keyword evidence="4" id="KW-0548">Nucleotidyltransferase</keyword>
<dbReference type="KEGG" id="cmav:ABHF33_10145"/>
<dbReference type="NCBIfam" id="TIGR00254">
    <property type="entry name" value="GGDEF"/>
    <property type="match status" value="1"/>
</dbReference>